<dbReference type="GO" id="GO:0016791">
    <property type="term" value="F:phosphatase activity"/>
    <property type="evidence" value="ECO:0007669"/>
    <property type="project" value="TreeGrafter"/>
</dbReference>
<dbReference type="InterPro" id="IPR023214">
    <property type="entry name" value="HAD_sf"/>
</dbReference>
<organism evidence="1 2">
    <name type="scientific">Maribacter luteus</name>
    <dbReference type="NCBI Taxonomy" id="2594478"/>
    <lineage>
        <taxon>Bacteria</taxon>
        <taxon>Pseudomonadati</taxon>
        <taxon>Bacteroidota</taxon>
        <taxon>Flavobacteriia</taxon>
        <taxon>Flavobacteriales</taxon>
        <taxon>Flavobacteriaceae</taxon>
        <taxon>Maribacter</taxon>
    </lineage>
</organism>
<dbReference type="NCBIfam" id="TIGR00099">
    <property type="entry name" value="Cof-subfamily"/>
    <property type="match status" value="1"/>
</dbReference>
<dbReference type="PANTHER" id="PTHR10000">
    <property type="entry name" value="PHOSPHOSERINE PHOSPHATASE"/>
    <property type="match status" value="1"/>
</dbReference>
<dbReference type="AlphaFoldDB" id="A0A6I2MRU1"/>
<dbReference type="Gene3D" id="3.30.1240.10">
    <property type="match status" value="1"/>
</dbReference>
<dbReference type="OrthoDB" id="9814970at2"/>
<dbReference type="GO" id="GO:0000287">
    <property type="term" value="F:magnesium ion binding"/>
    <property type="evidence" value="ECO:0007669"/>
    <property type="project" value="TreeGrafter"/>
</dbReference>
<dbReference type="InterPro" id="IPR000150">
    <property type="entry name" value="Cof"/>
</dbReference>
<proteinExistence type="predicted"/>
<dbReference type="PROSITE" id="PS01228">
    <property type="entry name" value="COF_1"/>
    <property type="match status" value="1"/>
</dbReference>
<dbReference type="PRINTS" id="PR00119">
    <property type="entry name" value="CATATPASE"/>
</dbReference>
<dbReference type="PANTHER" id="PTHR10000:SF8">
    <property type="entry name" value="HAD SUPERFAMILY HYDROLASE-LIKE, TYPE 3"/>
    <property type="match status" value="1"/>
</dbReference>
<name>A0A6I2MRU1_9FLAO</name>
<dbReference type="SFLD" id="SFLDS00003">
    <property type="entry name" value="Haloacid_Dehalogenase"/>
    <property type="match status" value="1"/>
</dbReference>
<gene>
    <name evidence="1" type="ORF">GJ691_15720</name>
</gene>
<evidence type="ECO:0000313" key="2">
    <source>
        <dbReference type="Proteomes" id="UP000443153"/>
    </source>
</evidence>
<protein>
    <submittedName>
        <fullName evidence="1">Cof-type HAD-IIB family hydrolase</fullName>
    </submittedName>
</protein>
<dbReference type="NCBIfam" id="TIGR01484">
    <property type="entry name" value="HAD-SF-IIB"/>
    <property type="match status" value="1"/>
</dbReference>
<accession>A0A6I2MRU1</accession>
<dbReference type="GO" id="GO:0005829">
    <property type="term" value="C:cytosol"/>
    <property type="evidence" value="ECO:0007669"/>
    <property type="project" value="TreeGrafter"/>
</dbReference>
<dbReference type="InterPro" id="IPR036412">
    <property type="entry name" value="HAD-like_sf"/>
</dbReference>
<keyword evidence="2" id="KW-1185">Reference proteome</keyword>
<dbReference type="CDD" id="cd07516">
    <property type="entry name" value="HAD_Pase"/>
    <property type="match status" value="1"/>
</dbReference>
<comment type="caution">
    <text evidence="1">The sequence shown here is derived from an EMBL/GenBank/DDBJ whole genome shotgun (WGS) entry which is preliminary data.</text>
</comment>
<dbReference type="SFLD" id="SFLDG01140">
    <property type="entry name" value="C2.B:_Phosphomannomutase_and_P"/>
    <property type="match status" value="1"/>
</dbReference>
<dbReference type="SUPFAM" id="SSF56784">
    <property type="entry name" value="HAD-like"/>
    <property type="match status" value="1"/>
</dbReference>
<keyword evidence="1" id="KW-0378">Hydrolase</keyword>
<dbReference type="PROSITE" id="PS01229">
    <property type="entry name" value="COF_2"/>
    <property type="match status" value="1"/>
</dbReference>
<dbReference type="RefSeq" id="WP_154368567.1">
    <property type="nucleotide sequence ID" value="NZ_CANMYZ010000006.1"/>
</dbReference>
<dbReference type="Pfam" id="PF08282">
    <property type="entry name" value="Hydrolase_3"/>
    <property type="match status" value="1"/>
</dbReference>
<evidence type="ECO:0000313" key="1">
    <source>
        <dbReference type="EMBL" id="MRX65602.1"/>
    </source>
</evidence>
<sequence length="267" mass="30352">MNHKILCSDLDGTLLSTKSDVSPFTISEINRIRPTTKIILVSARMPKSMRYIQKDLGIAHEPIICYNGALVIDGEEEIHSAIIEAETLESLYELTKEHSIKLGLYYKDEWFVEENSERVNKEINNTKTDPVYQKNSETIKDWKNRKVGAHKIMLMGTFETIERIQPKLLSLYSNKLNIYRSNDTLIEVSPKSVSKLSAIELLIKDMHSLNDIIAFGDNYNDAEMLQQVNCGVAMGNARDEVKNIADHTTLCNTQDGVASFLNQHFKI</sequence>
<dbReference type="InterPro" id="IPR006379">
    <property type="entry name" value="HAD-SF_hydro_IIB"/>
</dbReference>
<dbReference type="Proteomes" id="UP000443153">
    <property type="component" value="Unassembled WGS sequence"/>
</dbReference>
<dbReference type="EMBL" id="WKJH01000024">
    <property type="protein sequence ID" value="MRX65602.1"/>
    <property type="molecule type" value="Genomic_DNA"/>
</dbReference>
<reference evidence="1 2" key="1">
    <citation type="submission" date="2019-11" db="EMBL/GenBank/DDBJ databases">
        <title>Maribacter lutea sp. nov., a marine bacterium isolated from intertidal sand.</title>
        <authorList>
            <person name="Liu A."/>
        </authorList>
    </citation>
    <scope>NUCLEOTIDE SEQUENCE [LARGE SCALE GENOMIC DNA]</scope>
    <source>
        <strain evidence="1 2">RZ05</strain>
    </source>
</reference>
<dbReference type="Gene3D" id="3.40.50.1000">
    <property type="entry name" value="HAD superfamily/HAD-like"/>
    <property type="match status" value="1"/>
</dbReference>